<comment type="subcellular location">
    <subcellularLocation>
        <location evidence="1">Membrane</location>
    </subcellularLocation>
</comment>
<dbReference type="InterPro" id="IPR001828">
    <property type="entry name" value="ANF_lig-bd_rcpt"/>
</dbReference>
<feature type="signal peptide" evidence="6">
    <location>
        <begin position="1"/>
        <end position="25"/>
    </location>
</feature>
<reference evidence="9" key="1">
    <citation type="submission" date="2017-01" db="EMBL/GenBank/DDBJ databases">
        <title>Comparative genomics of anhydrobiosis in the tardigrade Hypsibius dujardini.</title>
        <authorList>
            <person name="Yoshida Y."/>
            <person name="Koutsovoulos G."/>
            <person name="Laetsch D."/>
            <person name="Stevens L."/>
            <person name="Kumar S."/>
            <person name="Horikawa D."/>
            <person name="Ishino K."/>
            <person name="Komine S."/>
            <person name="Tomita M."/>
            <person name="Blaxter M."/>
            <person name="Arakawa K."/>
        </authorList>
    </citation>
    <scope>NUCLEOTIDE SEQUENCE [LARGE SCALE GENOMIC DNA]</scope>
    <source>
        <strain evidence="9">Z151</strain>
    </source>
</reference>
<dbReference type="OrthoDB" id="10261212at2759"/>
<keyword evidence="6" id="KW-0732">Signal</keyword>
<feature type="transmembrane region" description="Helical" evidence="5">
    <location>
        <begin position="476"/>
        <end position="497"/>
    </location>
</feature>
<dbReference type="GO" id="GO:0007165">
    <property type="term" value="P:signal transduction"/>
    <property type="evidence" value="ECO:0007669"/>
    <property type="project" value="TreeGrafter"/>
</dbReference>
<evidence type="ECO:0000256" key="3">
    <source>
        <dbReference type="ARBA" id="ARBA00022989"/>
    </source>
</evidence>
<evidence type="ECO:0000313" key="9">
    <source>
        <dbReference type="Proteomes" id="UP000192578"/>
    </source>
</evidence>
<evidence type="ECO:0000256" key="1">
    <source>
        <dbReference type="ARBA" id="ARBA00004370"/>
    </source>
</evidence>
<dbReference type="CDD" id="cd06352">
    <property type="entry name" value="PBP1_NPR_GC-like"/>
    <property type="match status" value="1"/>
</dbReference>
<evidence type="ECO:0000256" key="2">
    <source>
        <dbReference type="ARBA" id="ARBA00022692"/>
    </source>
</evidence>
<evidence type="ECO:0000256" key="6">
    <source>
        <dbReference type="SAM" id="SignalP"/>
    </source>
</evidence>
<evidence type="ECO:0000256" key="5">
    <source>
        <dbReference type="SAM" id="Phobius"/>
    </source>
</evidence>
<feature type="chain" id="PRO_5012348081" description="Receptor ligand binding region domain-containing protein" evidence="6">
    <location>
        <begin position="26"/>
        <end position="540"/>
    </location>
</feature>
<dbReference type="PANTHER" id="PTHR44755">
    <property type="entry name" value="NATRIURETIC PEPTIDE RECEPTOR 3-RELATED"/>
    <property type="match status" value="1"/>
</dbReference>
<dbReference type="SUPFAM" id="SSF53822">
    <property type="entry name" value="Periplasmic binding protein-like I"/>
    <property type="match status" value="1"/>
</dbReference>
<proteinExistence type="predicted"/>
<name>A0A1W0WFW2_HYPEX</name>
<dbReference type="InterPro" id="IPR052612">
    <property type="entry name" value="ANP_Clearance_Receptor"/>
</dbReference>
<keyword evidence="9" id="KW-1185">Reference proteome</keyword>
<protein>
    <recommendedName>
        <fullName evidence="7">Receptor ligand binding region domain-containing protein</fullName>
    </recommendedName>
</protein>
<dbReference type="Pfam" id="PF01094">
    <property type="entry name" value="ANF_receptor"/>
    <property type="match status" value="1"/>
</dbReference>
<dbReference type="AlphaFoldDB" id="A0A1W0WFW2"/>
<sequence length="540" mass="60473">MRAVSSNAFGLLIVCFLTFPEPLFPARSIINLDIVSPGVIGNYTASSINLSGPAFDVSISRLRERFLAHFNISHTFLYNYSILNCVDFQNEVQNMLARWYYTVDRSESVTVIMTPGCIESAQLNELAATWNVLLISTANSAPAIRDKAKSPSWVTTNLFPSSYYGEIFNQLIVFHNWTSIDILLDRGSTGSYVLMFSLTIAVLENRKMRATNRDYNSSSGEFEFPAFLQRVSTRNRILLFLGSPNELRKLLVAASWMNMTNGDYVYITGTSFIWKPYGDYSWKRRDPSDEIILQAYKSVIFVVMVDMEMSSSPISKSMQASWRTRFEEDPFYQNTGLDTDPPLPMLTSATGSLEILGEVLNETLAECPSSCNLRDGTTMARKMMNRTFSTTVGQVRFDANGERRPFLSSASYFDSTENRRKVYLRASTGQKGEFKWKQVDSLSWHGGSQLPPSEPVCGFIEKGTACLNSGDTTRNALLGVLIPIILLVAGGVAVVVIKIRSRNHFWWQLDSTSFGLQSARSQSRSTVSPVSFISNFVHGC</sequence>
<dbReference type="Gene3D" id="3.40.50.2300">
    <property type="match status" value="1"/>
</dbReference>
<evidence type="ECO:0000313" key="8">
    <source>
        <dbReference type="EMBL" id="OQV14078.1"/>
    </source>
</evidence>
<keyword evidence="4 5" id="KW-0472">Membrane</keyword>
<gene>
    <name evidence="8" type="ORF">BV898_11742</name>
</gene>
<keyword evidence="2 5" id="KW-0812">Transmembrane</keyword>
<dbReference type="Proteomes" id="UP000192578">
    <property type="component" value="Unassembled WGS sequence"/>
</dbReference>
<evidence type="ECO:0000256" key="4">
    <source>
        <dbReference type="ARBA" id="ARBA00023136"/>
    </source>
</evidence>
<dbReference type="EMBL" id="MTYJ01000111">
    <property type="protein sequence ID" value="OQV14078.1"/>
    <property type="molecule type" value="Genomic_DNA"/>
</dbReference>
<evidence type="ECO:0000259" key="7">
    <source>
        <dbReference type="Pfam" id="PF01094"/>
    </source>
</evidence>
<dbReference type="GO" id="GO:0016020">
    <property type="term" value="C:membrane"/>
    <property type="evidence" value="ECO:0007669"/>
    <property type="project" value="UniProtKB-SubCell"/>
</dbReference>
<dbReference type="PANTHER" id="PTHR44755:SF8">
    <property type="entry name" value="RECEPTOR LIGAND BINDING REGION DOMAIN-CONTAINING PROTEIN"/>
    <property type="match status" value="1"/>
</dbReference>
<comment type="caution">
    <text evidence="8">The sequence shown here is derived from an EMBL/GenBank/DDBJ whole genome shotgun (WGS) entry which is preliminary data.</text>
</comment>
<dbReference type="GO" id="GO:0038023">
    <property type="term" value="F:signaling receptor activity"/>
    <property type="evidence" value="ECO:0007669"/>
    <property type="project" value="TreeGrafter"/>
</dbReference>
<accession>A0A1W0WFW2</accession>
<dbReference type="GO" id="GO:0017046">
    <property type="term" value="F:peptide hormone binding"/>
    <property type="evidence" value="ECO:0007669"/>
    <property type="project" value="TreeGrafter"/>
</dbReference>
<organism evidence="8 9">
    <name type="scientific">Hypsibius exemplaris</name>
    <name type="common">Freshwater tardigrade</name>
    <dbReference type="NCBI Taxonomy" id="2072580"/>
    <lineage>
        <taxon>Eukaryota</taxon>
        <taxon>Metazoa</taxon>
        <taxon>Ecdysozoa</taxon>
        <taxon>Tardigrada</taxon>
        <taxon>Eutardigrada</taxon>
        <taxon>Parachela</taxon>
        <taxon>Hypsibioidea</taxon>
        <taxon>Hypsibiidae</taxon>
        <taxon>Hypsibius</taxon>
    </lineage>
</organism>
<feature type="domain" description="Receptor ligand binding region" evidence="7">
    <location>
        <begin position="88"/>
        <end position="404"/>
    </location>
</feature>
<keyword evidence="3 5" id="KW-1133">Transmembrane helix</keyword>
<dbReference type="InterPro" id="IPR028082">
    <property type="entry name" value="Peripla_BP_I"/>
</dbReference>